<dbReference type="AlphaFoldDB" id="A0A1Y5SQ50"/>
<dbReference type="RefSeq" id="WP_085795711.1">
    <property type="nucleotide sequence ID" value="NZ_FWFO01000001.1"/>
</dbReference>
<keyword evidence="4" id="KW-1185">Reference proteome</keyword>
<dbReference type="OrthoDB" id="7876029at2"/>
<feature type="region of interest" description="Disordered" evidence="1">
    <location>
        <begin position="53"/>
        <end position="131"/>
    </location>
</feature>
<feature type="compositionally biased region" description="Gly residues" evidence="1">
    <location>
        <begin position="81"/>
        <end position="95"/>
    </location>
</feature>
<name>A0A1Y5SQ50_9RHOB</name>
<evidence type="ECO:0000256" key="1">
    <source>
        <dbReference type="SAM" id="MobiDB-lite"/>
    </source>
</evidence>
<protein>
    <submittedName>
        <fullName evidence="3">Uncharacterized protein</fullName>
    </submittedName>
</protein>
<evidence type="ECO:0000313" key="4">
    <source>
        <dbReference type="Proteomes" id="UP000193077"/>
    </source>
</evidence>
<feature type="chain" id="PRO_5012712217" evidence="2">
    <location>
        <begin position="28"/>
        <end position="131"/>
    </location>
</feature>
<evidence type="ECO:0000313" key="3">
    <source>
        <dbReference type="EMBL" id="SLN42744.1"/>
    </source>
</evidence>
<accession>A0A1Y5SQ50</accession>
<reference evidence="3 4" key="1">
    <citation type="submission" date="2017-03" db="EMBL/GenBank/DDBJ databases">
        <authorList>
            <person name="Afonso C.L."/>
            <person name="Miller P.J."/>
            <person name="Scott M.A."/>
            <person name="Spackman E."/>
            <person name="Goraichik I."/>
            <person name="Dimitrov K.M."/>
            <person name="Suarez D.L."/>
            <person name="Swayne D.E."/>
        </authorList>
    </citation>
    <scope>NUCLEOTIDE SEQUENCE [LARGE SCALE GENOMIC DNA]</scope>
    <source>
        <strain evidence="3 4">CECT 7639</strain>
    </source>
</reference>
<gene>
    <name evidence="3" type="ORF">TRL7639_02206</name>
</gene>
<keyword evidence="2" id="KW-0732">Signal</keyword>
<organism evidence="3 4">
    <name type="scientific">Falsiruegeria litorea R37</name>
    <dbReference type="NCBI Taxonomy" id="1200284"/>
    <lineage>
        <taxon>Bacteria</taxon>
        <taxon>Pseudomonadati</taxon>
        <taxon>Pseudomonadota</taxon>
        <taxon>Alphaproteobacteria</taxon>
        <taxon>Rhodobacterales</taxon>
        <taxon>Roseobacteraceae</taxon>
        <taxon>Falsiruegeria</taxon>
    </lineage>
</organism>
<sequence length="131" mass="12606">MSSLTFNQLTLSLAAAVLLATSLSSFASEPPTVVDPTSGETVSITEIDIASLSEEDRQNIGDQLAEQGIAPRGGRDRGEARGGGGRDGGPRGGGAEVADAGGEGRGGEGRGGEGGPGGAGANGDGAPGGDE</sequence>
<dbReference type="Proteomes" id="UP000193077">
    <property type="component" value="Unassembled WGS sequence"/>
</dbReference>
<feature type="signal peptide" evidence="2">
    <location>
        <begin position="1"/>
        <end position="27"/>
    </location>
</feature>
<dbReference type="EMBL" id="FWFO01000001">
    <property type="protein sequence ID" value="SLN42744.1"/>
    <property type="molecule type" value="Genomic_DNA"/>
</dbReference>
<feature type="compositionally biased region" description="Gly residues" evidence="1">
    <location>
        <begin position="112"/>
        <end position="131"/>
    </location>
</feature>
<evidence type="ECO:0000256" key="2">
    <source>
        <dbReference type="SAM" id="SignalP"/>
    </source>
</evidence>
<proteinExistence type="predicted"/>